<organism evidence="1 2">
    <name type="scientific">Streptococcus mitis</name>
    <dbReference type="NCBI Taxonomy" id="28037"/>
    <lineage>
        <taxon>Bacteria</taxon>
        <taxon>Bacillati</taxon>
        <taxon>Bacillota</taxon>
        <taxon>Bacilli</taxon>
        <taxon>Lactobacillales</taxon>
        <taxon>Streptococcaceae</taxon>
        <taxon>Streptococcus</taxon>
        <taxon>Streptococcus mitis group</taxon>
    </lineage>
</organism>
<name>A0A1X1KDD5_STRMT</name>
<comment type="caution">
    <text evidence="1">The sequence shown here is derived from an EMBL/GenBank/DDBJ whole genome shotgun (WGS) entry which is preliminary data.</text>
</comment>
<gene>
    <name evidence="1" type="ORF">B7696_08010</name>
</gene>
<dbReference type="EMBL" id="NCVJ01000021">
    <property type="protein sequence ID" value="ORO97408.1"/>
    <property type="molecule type" value="Genomic_DNA"/>
</dbReference>
<dbReference type="AlphaFoldDB" id="A0A1X1KDD5"/>
<accession>A0A1X1KDD5</accession>
<evidence type="ECO:0000313" key="2">
    <source>
        <dbReference type="Proteomes" id="UP000193234"/>
    </source>
</evidence>
<sequence>MILSNDGLVAFHYGSYGTFFYKKIGFIVFIIDLPTTNNIEHFLCGKLKEIIAFFIKKCYNEGYEISRLYLGFRWNFTG</sequence>
<proteinExistence type="predicted"/>
<reference evidence="1 2" key="1">
    <citation type="journal article" date="2016" name="Eur. J. Clin. Microbiol. Infect. Dis.">
        <title>Whole genome sequencing as a tool for phylogenetic analysis of clinical strains of Mitis group streptococci.</title>
        <authorList>
            <person name="Rasmussen L.H."/>
            <person name="Dargis R."/>
            <person name="Hojholt K."/>
            <person name="Christensen J.J."/>
            <person name="Skovgaard O."/>
            <person name="Justesen U.S."/>
            <person name="Rosenvinge F.S."/>
            <person name="Moser C."/>
            <person name="Lukjancenko O."/>
            <person name="Rasmussen S."/>
            <person name="Nielsen X.C."/>
        </authorList>
    </citation>
    <scope>NUCLEOTIDE SEQUENCE [LARGE SCALE GENOMIC DNA]</scope>
    <source>
        <strain evidence="1 2">RH_12363_08</strain>
    </source>
</reference>
<protein>
    <submittedName>
        <fullName evidence="1">Uncharacterized protein</fullName>
    </submittedName>
</protein>
<dbReference type="Proteomes" id="UP000193234">
    <property type="component" value="Unassembled WGS sequence"/>
</dbReference>
<evidence type="ECO:0000313" key="1">
    <source>
        <dbReference type="EMBL" id="ORO97408.1"/>
    </source>
</evidence>